<name>A0ABY9KSW9_9BACI</name>
<evidence type="ECO:0000313" key="1">
    <source>
        <dbReference type="EMBL" id="WLV23630.1"/>
    </source>
</evidence>
<dbReference type="EMBL" id="CP129113">
    <property type="protein sequence ID" value="WLV23630.1"/>
    <property type="molecule type" value="Genomic_DNA"/>
</dbReference>
<evidence type="ECO:0000313" key="2">
    <source>
        <dbReference type="Proteomes" id="UP001180087"/>
    </source>
</evidence>
<proteinExistence type="predicted"/>
<protein>
    <submittedName>
        <fullName evidence="1">Uncharacterized protein</fullName>
    </submittedName>
</protein>
<organism evidence="1 2">
    <name type="scientific">Aciduricibacillus chroicocephali</name>
    <dbReference type="NCBI Taxonomy" id="3054939"/>
    <lineage>
        <taxon>Bacteria</taxon>
        <taxon>Bacillati</taxon>
        <taxon>Bacillota</taxon>
        <taxon>Bacilli</taxon>
        <taxon>Bacillales</taxon>
        <taxon>Bacillaceae</taxon>
        <taxon>Aciduricibacillus</taxon>
    </lineage>
</organism>
<accession>A0ABY9KSW9</accession>
<reference evidence="1" key="1">
    <citation type="submission" date="2023-06" db="EMBL/GenBank/DDBJ databases">
        <title>A Treasure from Seagulls: Isolation and Description of Aciduricobacillus qingdaonensis gen. nov., sp. nov., a Rare Obligately Uric Acid-utilizing Member in the Family Bacillaceae.</title>
        <authorList>
            <person name="Liu W."/>
            <person name="Wang B."/>
        </authorList>
    </citation>
    <scope>NUCLEOTIDE SEQUENCE</scope>
    <source>
        <strain evidence="1">44XB</strain>
    </source>
</reference>
<dbReference type="Proteomes" id="UP001180087">
    <property type="component" value="Chromosome"/>
</dbReference>
<dbReference type="RefSeq" id="WP_348025830.1">
    <property type="nucleotide sequence ID" value="NZ_CP129113.1"/>
</dbReference>
<gene>
    <name evidence="1" type="ORF">QR721_08200</name>
</gene>
<keyword evidence="2" id="KW-1185">Reference proteome</keyword>
<sequence>MKLSTSRKRKEFVERFFEYLGAFRVSLHDLSAIVDCTFAAMVAK</sequence>